<gene>
    <name evidence="5" type="ORF">VNI00_009065</name>
</gene>
<comment type="caution">
    <text evidence="5">The sequence shown here is derived from an EMBL/GenBank/DDBJ whole genome shotgun (WGS) entry which is preliminary data.</text>
</comment>
<accession>A0AAW0CSZ8</accession>
<evidence type="ECO:0000256" key="1">
    <source>
        <dbReference type="ARBA" id="ARBA00022658"/>
    </source>
</evidence>
<dbReference type="SUPFAM" id="SSF50985">
    <property type="entry name" value="RCC1/BLIP-II"/>
    <property type="match status" value="1"/>
</dbReference>
<keyword evidence="6" id="KW-1185">Reference proteome</keyword>
<dbReference type="Gene3D" id="2.130.10.30">
    <property type="entry name" value="Regulator of chromosome condensation 1/beta-lactamase-inhibitor protein II"/>
    <property type="match status" value="1"/>
</dbReference>
<dbReference type="InterPro" id="IPR000408">
    <property type="entry name" value="Reg_chr_condens"/>
</dbReference>
<reference evidence="5 6" key="1">
    <citation type="submission" date="2024-01" db="EMBL/GenBank/DDBJ databases">
        <title>A draft genome for a cacao thread blight-causing isolate of Paramarasmius palmivorus.</title>
        <authorList>
            <person name="Baruah I.K."/>
            <person name="Bukari Y."/>
            <person name="Amoako-Attah I."/>
            <person name="Meinhardt L.W."/>
            <person name="Bailey B.A."/>
            <person name="Cohen S.P."/>
        </authorList>
    </citation>
    <scope>NUCLEOTIDE SEQUENCE [LARGE SCALE GENOMIC DNA]</scope>
    <source>
        <strain evidence="5 6">GH-12</strain>
    </source>
</reference>
<evidence type="ECO:0000313" key="5">
    <source>
        <dbReference type="EMBL" id="KAK7041776.1"/>
    </source>
</evidence>
<dbReference type="EMBL" id="JAYKXP010000032">
    <property type="protein sequence ID" value="KAK7041776.1"/>
    <property type="molecule type" value="Genomic_DNA"/>
</dbReference>
<sequence length="423" mass="44648">MNAIPQPPAPQQPPLYLFGCGASQYGQLGGIFPDEIPKPARVAWVNQAIEEGKFGAEGAGLVAVAAGVFIHSSLTKQDPNDDAALGYKTPEGFEQDVVETPQLIQSLKDDDFVAVKVIAGSTVSAAISSSGELRVWGTFKCAEGKLGFAPGTSHQYKPLTLPPPALRKTNPERFVSVAAGAHHIITLTTHGNVYTWGVGELGQLGRRVPDRRKIHGTVPEKVVLGTRSRKAVVIGAGSQQSFAVDEAGDVWAFGLNNNGQLGIGSASGKADPVLTPTKVPKLSVEALDGERVIQISGGEAHTLFLTSGGRVFACGQHDIGQLGLPKDDPRLADDVTCTPYPVHIPLPDPDDPVVQIDTSSRGNWVITADGALYGWGEANSSELGIGDASVWTPKVVVRRDGGWRAEQIACGGQHSVCLLRRRS</sequence>
<dbReference type="PRINTS" id="PR00633">
    <property type="entry name" value="RCCNDNSATION"/>
</dbReference>
<evidence type="ECO:0000256" key="2">
    <source>
        <dbReference type="ARBA" id="ARBA00022737"/>
    </source>
</evidence>
<feature type="repeat" description="RCC1" evidence="3">
    <location>
        <begin position="309"/>
        <end position="369"/>
    </location>
</feature>
<evidence type="ECO:0000259" key="4">
    <source>
        <dbReference type="Pfam" id="PF25390"/>
    </source>
</evidence>
<proteinExistence type="predicted"/>
<evidence type="ECO:0000313" key="6">
    <source>
        <dbReference type="Proteomes" id="UP001383192"/>
    </source>
</evidence>
<dbReference type="PANTHER" id="PTHR45982">
    <property type="entry name" value="REGULATOR OF CHROMOSOME CONDENSATION"/>
    <property type="match status" value="1"/>
</dbReference>
<feature type="domain" description="RCC1-like" evidence="4">
    <location>
        <begin position="17"/>
        <end position="417"/>
    </location>
</feature>
<keyword evidence="1" id="KW-0344">Guanine-nucleotide releasing factor</keyword>
<dbReference type="Proteomes" id="UP001383192">
    <property type="component" value="Unassembled WGS sequence"/>
</dbReference>
<dbReference type="InterPro" id="IPR009091">
    <property type="entry name" value="RCC1/BLIP-II"/>
</dbReference>
<feature type="repeat" description="RCC1" evidence="3">
    <location>
        <begin position="370"/>
        <end position="421"/>
    </location>
</feature>
<feature type="repeat" description="RCC1" evidence="3">
    <location>
        <begin position="248"/>
        <end position="308"/>
    </location>
</feature>
<name>A0AAW0CSZ8_9AGAR</name>
<dbReference type="PROSITE" id="PS00626">
    <property type="entry name" value="RCC1_2"/>
    <property type="match status" value="1"/>
</dbReference>
<protein>
    <recommendedName>
        <fullName evidence="4">RCC1-like domain-containing protein</fullName>
    </recommendedName>
</protein>
<dbReference type="GO" id="GO:0005085">
    <property type="term" value="F:guanyl-nucleotide exchange factor activity"/>
    <property type="evidence" value="ECO:0007669"/>
    <property type="project" value="TreeGrafter"/>
</dbReference>
<dbReference type="InterPro" id="IPR051553">
    <property type="entry name" value="Ran_GTPase-activating"/>
</dbReference>
<organism evidence="5 6">
    <name type="scientific">Paramarasmius palmivorus</name>
    <dbReference type="NCBI Taxonomy" id="297713"/>
    <lineage>
        <taxon>Eukaryota</taxon>
        <taxon>Fungi</taxon>
        <taxon>Dikarya</taxon>
        <taxon>Basidiomycota</taxon>
        <taxon>Agaricomycotina</taxon>
        <taxon>Agaricomycetes</taxon>
        <taxon>Agaricomycetidae</taxon>
        <taxon>Agaricales</taxon>
        <taxon>Marasmiineae</taxon>
        <taxon>Marasmiaceae</taxon>
        <taxon>Paramarasmius</taxon>
    </lineage>
</organism>
<evidence type="ECO:0000256" key="3">
    <source>
        <dbReference type="PROSITE-ProRule" id="PRU00235"/>
    </source>
</evidence>
<dbReference type="AlphaFoldDB" id="A0AAW0CSZ8"/>
<dbReference type="InterPro" id="IPR058923">
    <property type="entry name" value="RCC1-like_dom"/>
</dbReference>
<dbReference type="GO" id="GO:0005737">
    <property type="term" value="C:cytoplasm"/>
    <property type="evidence" value="ECO:0007669"/>
    <property type="project" value="TreeGrafter"/>
</dbReference>
<dbReference type="Pfam" id="PF25390">
    <property type="entry name" value="WD40_RLD"/>
    <property type="match status" value="1"/>
</dbReference>
<feature type="repeat" description="RCC1" evidence="3">
    <location>
        <begin position="191"/>
        <end position="247"/>
    </location>
</feature>
<feature type="repeat" description="RCC1" evidence="3">
    <location>
        <begin position="131"/>
        <end position="190"/>
    </location>
</feature>
<dbReference type="PANTHER" id="PTHR45982:SF1">
    <property type="entry name" value="REGULATOR OF CHROMOSOME CONDENSATION"/>
    <property type="match status" value="1"/>
</dbReference>
<dbReference type="PROSITE" id="PS50012">
    <property type="entry name" value="RCC1_3"/>
    <property type="match status" value="5"/>
</dbReference>
<keyword evidence="2" id="KW-0677">Repeat</keyword>